<feature type="region of interest" description="Disordered" evidence="1">
    <location>
        <begin position="22"/>
        <end position="108"/>
    </location>
</feature>
<dbReference type="Proteomes" id="UP000234206">
    <property type="component" value="Unassembled WGS sequence"/>
</dbReference>
<dbReference type="PROSITE" id="PS51257">
    <property type="entry name" value="PROKAR_LIPOPROTEIN"/>
    <property type="match status" value="1"/>
</dbReference>
<organism evidence="3 4">
    <name type="scientific">Kytococcus schroeteri</name>
    <dbReference type="NCBI Taxonomy" id="138300"/>
    <lineage>
        <taxon>Bacteria</taxon>
        <taxon>Bacillati</taxon>
        <taxon>Actinomycetota</taxon>
        <taxon>Actinomycetes</taxon>
        <taxon>Micrococcales</taxon>
        <taxon>Kytococcaceae</taxon>
        <taxon>Kytococcus</taxon>
    </lineage>
</organism>
<evidence type="ECO:0000256" key="2">
    <source>
        <dbReference type="SAM" id="SignalP"/>
    </source>
</evidence>
<feature type="chain" id="PRO_5039148736" description="DUF306 domain-containing protein" evidence="2">
    <location>
        <begin position="19"/>
        <end position="186"/>
    </location>
</feature>
<proteinExistence type="predicted"/>
<evidence type="ECO:0000256" key="1">
    <source>
        <dbReference type="SAM" id="MobiDB-lite"/>
    </source>
</evidence>
<feature type="compositionally biased region" description="Basic and acidic residues" evidence="1">
    <location>
        <begin position="77"/>
        <end position="90"/>
    </location>
</feature>
<dbReference type="EMBL" id="PKIZ01000005">
    <property type="protein sequence ID" value="PKZ42187.1"/>
    <property type="molecule type" value="Genomic_DNA"/>
</dbReference>
<feature type="compositionally biased region" description="Polar residues" evidence="1">
    <location>
        <begin position="58"/>
        <end position="74"/>
    </location>
</feature>
<keyword evidence="2" id="KW-0732">Signal</keyword>
<keyword evidence="4" id="KW-1185">Reference proteome</keyword>
<name>A0A2I1PC32_9MICO</name>
<evidence type="ECO:0008006" key="5">
    <source>
        <dbReference type="Google" id="ProtNLM"/>
    </source>
</evidence>
<gene>
    <name evidence="3" type="ORF">CYJ76_03845</name>
</gene>
<comment type="caution">
    <text evidence="3">The sequence shown here is derived from an EMBL/GenBank/DDBJ whole genome shotgun (WGS) entry which is preliminary data.</text>
</comment>
<feature type="compositionally biased region" description="Low complexity" evidence="1">
    <location>
        <begin position="93"/>
        <end position="107"/>
    </location>
</feature>
<evidence type="ECO:0000313" key="3">
    <source>
        <dbReference type="EMBL" id="PKZ42187.1"/>
    </source>
</evidence>
<evidence type="ECO:0000313" key="4">
    <source>
        <dbReference type="Proteomes" id="UP000234206"/>
    </source>
</evidence>
<dbReference type="AlphaFoldDB" id="A0A2I1PC32"/>
<protein>
    <recommendedName>
        <fullName evidence="5">DUF306 domain-containing protein</fullName>
    </recommendedName>
</protein>
<feature type="signal peptide" evidence="2">
    <location>
        <begin position="1"/>
        <end position="18"/>
    </location>
</feature>
<sequence>MKRVATAGLAASALLVAAACTQGDSPEAAKQGQAPTSSQVPPSAEQRPSETAGARSPGRSSSEGTSQPPSTTPGEQVRPRQLEALVREDAEQSSSVVSVGRSFSGAGPRTIRLENGDGVQIDCVGTGQMVLRSGGREVGAMQCADELVTAPRTGYGISGQEFEGRPTVSVQVAEGTVWALAVTTAS</sequence>
<accession>A0A2I1PC32</accession>
<reference evidence="3 4" key="1">
    <citation type="submission" date="2017-12" db="EMBL/GenBank/DDBJ databases">
        <title>Phylogenetic diversity of female urinary microbiome.</title>
        <authorList>
            <person name="Thomas-White K."/>
            <person name="Wolfe A.J."/>
        </authorList>
    </citation>
    <scope>NUCLEOTIDE SEQUENCE [LARGE SCALE GENOMIC DNA]</scope>
    <source>
        <strain evidence="3 4">UMB1298</strain>
    </source>
</reference>